<organism evidence="1 2">
    <name type="scientific">Hypocrea atroviridis (strain ATCC 20476 / IMI 206040)</name>
    <name type="common">Trichoderma atroviride</name>
    <dbReference type="NCBI Taxonomy" id="452589"/>
    <lineage>
        <taxon>Eukaryota</taxon>
        <taxon>Fungi</taxon>
        <taxon>Dikarya</taxon>
        <taxon>Ascomycota</taxon>
        <taxon>Pezizomycotina</taxon>
        <taxon>Sordariomycetes</taxon>
        <taxon>Hypocreomycetidae</taxon>
        <taxon>Hypocreales</taxon>
        <taxon>Hypocreaceae</taxon>
        <taxon>Trichoderma</taxon>
    </lineage>
</organism>
<gene>
    <name evidence="1" type="ORF">TRIATDRAFT_305104</name>
</gene>
<sequence>MGLRTDPSTENGTVFSKDVLKMEMIGPQEDHLTILEVTGIFRTAIQGTTTNTDMELPHKDYDKIGERTLCVLTKADLVLEPTAQATVRNLVLGNKRPLSLGYLHVRNREADGSFQQQSELDRELQKQEWIDLPKDQAYCGSQRSA</sequence>
<dbReference type="EMBL" id="ABDG02000017">
    <property type="protein sequence ID" value="EHK49262.1"/>
    <property type="molecule type" value="Genomic_DNA"/>
</dbReference>
<dbReference type="HOGENOM" id="CLU_1787111_0_0_1"/>
<name>G9NK42_HYPAI</name>
<dbReference type="STRING" id="452589.G9NK42"/>
<evidence type="ECO:0000313" key="2">
    <source>
        <dbReference type="Proteomes" id="UP000005426"/>
    </source>
</evidence>
<proteinExistence type="predicted"/>
<evidence type="ECO:0000313" key="1">
    <source>
        <dbReference type="EMBL" id="EHK49262.1"/>
    </source>
</evidence>
<dbReference type="Proteomes" id="UP000005426">
    <property type="component" value="Unassembled WGS sequence"/>
</dbReference>
<comment type="caution">
    <text evidence="1">The sequence shown here is derived from an EMBL/GenBank/DDBJ whole genome shotgun (WGS) entry which is preliminary data.</text>
</comment>
<dbReference type="AlphaFoldDB" id="G9NK42"/>
<dbReference type="OrthoDB" id="415706at2759"/>
<dbReference type="SUPFAM" id="SSF52540">
    <property type="entry name" value="P-loop containing nucleoside triphosphate hydrolases"/>
    <property type="match status" value="1"/>
</dbReference>
<keyword evidence="2" id="KW-1185">Reference proteome</keyword>
<accession>G9NK42</accession>
<reference evidence="1 2" key="1">
    <citation type="journal article" date="2011" name="Genome Biol.">
        <title>Comparative genome sequence analysis underscores mycoparasitism as the ancestral life style of Trichoderma.</title>
        <authorList>
            <person name="Kubicek C.P."/>
            <person name="Herrera-Estrella A."/>
            <person name="Seidl-Seiboth V."/>
            <person name="Martinez D.A."/>
            <person name="Druzhinina I.S."/>
            <person name="Thon M."/>
            <person name="Zeilinger S."/>
            <person name="Casas-Flores S."/>
            <person name="Horwitz B.A."/>
            <person name="Mukherjee P.K."/>
            <person name="Mukherjee M."/>
            <person name="Kredics L."/>
            <person name="Alcaraz L.D."/>
            <person name="Aerts A."/>
            <person name="Antal Z."/>
            <person name="Atanasova L."/>
            <person name="Cervantes-Badillo M.G."/>
            <person name="Challacombe J."/>
            <person name="Chertkov O."/>
            <person name="McCluskey K."/>
            <person name="Coulpier F."/>
            <person name="Deshpande N."/>
            <person name="von Doehren H."/>
            <person name="Ebbole D.J."/>
            <person name="Esquivel-Naranjo E.U."/>
            <person name="Fekete E."/>
            <person name="Flipphi M."/>
            <person name="Glaser F."/>
            <person name="Gomez-Rodriguez E.Y."/>
            <person name="Gruber S."/>
            <person name="Han C."/>
            <person name="Henrissat B."/>
            <person name="Hermosa R."/>
            <person name="Hernandez-Onate M."/>
            <person name="Karaffa L."/>
            <person name="Kosti I."/>
            <person name="Le Crom S."/>
            <person name="Lindquist E."/>
            <person name="Lucas S."/>
            <person name="Luebeck M."/>
            <person name="Luebeck P.S."/>
            <person name="Margeot A."/>
            <person name="Metz B."/>
            <person name="Misra M."/>
            <person name="Nevalainen H."/>
            <person name="Omann M."/>
            <person name="Packer N."/>
            <person name="Perrone G."/>
            <person name="Uresti-Rivera E.E."/>
            <person name="Salamov A."/>
            <person name="Schmoll M."/>
            <person name="Seiboth B."/>
            <person name="Shapiro H."/>
            <person name="Sukno S."/>
            <person name="Tamayo-Ramos J.A."/>
            <person name="Tisch D."/>
            <person name="Wiest A."/>
            <person name="Wilkinson H.H."/>
            <person name="Zhang M."/>
            <person name="Coutinho P.M."/>
            <person name="Kenerley C.M."/>
            <person name="Monte E."/>
            <person name="Baker S.E."/>
            <person name="Grigoriev I.V."/>
        </authorList>
    </citation>
    <scope>NUCLEOTIDE SEQUENCE [LARGE SCALE GENOMIC DNA]</scope>
    <source>
        <strain evidence="2">ATCC 20476 / IMI 206040</strain>
    </source>
</reference>
<dbReference type="InterPro" id="IPR027417">
    <property type="entry name" value="P-loop_NTPase"/>
</dbReference>
<protein>
    <recommendedName>
        <fullName evidence="3">Dynamin stalk domain-containing protein</fullName>
    </recommendedName>
</protein>
<dbReference type="Gene3D" id="3.40.50.300">
    <property type="entry name" value="P-loop containing nucleotide triphosphate hydrolases"/>
    <property type="match status" value="1"/>
</dbReference>
<evidence type="ECO:0008006" key="3">
    <source>
        <dbReference type="Google" id="ProtNLM"/>
    </source>
</evidence>